<evidence type="ECO:0000256" key="1">
    <source>
        <dbReference type="ARBA" id="ARBA00004141"/>
    </source>
</evidence>
<dbReference type="InterPro" id="IPR050925">
    <property type="entry name" value="Rhomboid_protease_S54"/>
</dbReference>
<dbReference type="InterPro" id="IPR035952">
    <property type="entry name" value="Rhomboid-like_sf"/>
</dbReference>
<dbReference type="Proteomes" id="UP001652600">
    <property type="component" value="Chromosome 12"/>
</dbReference>
<keyword evidence="9" id="KW-1185">Reference proteome</keyword>
<evidence type="ECO:0000313" key="9">
    <source>
        <dbReference type="Proteomes" id="UP001652600"/>
    </source>
</evidence>
<comment type="subcellular location">
    <subcellularLocation>
        <location evidence="1">Membrane</location>
        <topology evidence="1">Multi-pass membrane protein</topology>
    </subcellularLocation>
</comment>
<keyword evidence="3 7" id="KW-0812">Transmembrane</keyword>
<proteinExistence type="inferred from homology"/>
<keyword evidence="6 7" id="KW-0472">Membrane</keyword>
<organism evidence="9 10">
    <name type="scientific">Cucumis melo</name>
    <name type="common">Muskmelon</name>
    <dbReference type="NCBI Taxonomy" id="3656"/>
    <lineage>
        <taxon>Eukaryota</taxon>
        <taxon>Viridiplantae</taxon>
        <taxon>Streptophyta</taxon>
        <taxon>Embryophyta</taxon>
        <taxon>Tracheophyta</taxon>
        <taxon>Spermatophyta</taxon>
        <taxon>Magnoliopsida</taxon>
        <taxon>eudicotyledons</taxon>
        <taxon>Gunneridae</taxon>
        <taxon>Pentapetalae</taxon>
        <taxon>rosids</taxon>
        <taxon>fabids</taxon>
        <taxon>Cucurbitales</taxon>
        <taxon>Cucurbitaceae</taxon>
        <taxon>Benincaseae</taxon>
        <taxon>Cucumis</taxon>
    </lineage>
</organism>
<feature type="transmembrane region" description="Helical" evidence="7">
    <location>
        <begin position="218"/>
        <end position="235"/>
    </location>
</feature>
<dbReference type="Gene3D" id="1.20.1540.10">
    <property type="entry name" value="Rhomboid-like"/>
    <property type="match status" value="1"/>
</dbReference>
<evidence type="ECO:0000256" key="6">
    <source>
        <dbReference type="ARBA" id="ARBA00023136"/>
    </source>
</evidence>
<feature type="transmembrane region" description="Helical" evidence="7">
    <location>
        <begin position="241"/>
        <end position="259"/>
    </location>
</feature>
<reference evidence="10" key="1">
    <citation type="submission" date="2025-08" db="UniProtKB">
        <authorList>
            <consortium name="RefSeq"/>
        </authorList>
    </citation>
    <scope>IDENTIFICATION</scope>
    <source>
        <tissue evidence="10">Stem</tissue>
    </source>
</reference>
<dbReference type="RefSeq" id="XP_050936199.1">
    <property type="nucleotide sequence ID" value="XM_051080242.1"/>
</dbReference>
<protein>
    <submittedName>
        <fullName evidence="10">RHOMBOID-like protein 12, mitochondrial isoform X2</fullName>
    </submittedName>
</protein>
<evidence type="ECO:0000256" key="7">
    <source>
        <dbReference type="SAM" id="Phobius"/>
    </source>
</evidence>
<evidence type="ECO:0000256" key="4">
    <source>
        <dbReference type="ARBA" id="ARBA00022801"/>
    </source>
</evidence>
<sequence length="296" mass="32893">MNKLFSRKLASRLSNSYANSIYCKDCASFSTLGRTHNQNHLFGSFVTRPLQDHSRSWSSHRSFVQKIHGFFSVPVVGKRLMVNPSNTHFKGSMKSVVESRSLFTGTPFSKLKFQLKPGFVHQWGGRRSWFQRLTPKDVVLGLIIANVAVFLLWRIADPIFMSKNFTIGSVFGSEFLLKLYLAGAIGGSAFYLAHHLFQASSSKSRSFWGKDPVRAQGLGASGAVNAIMLLDIFLFPKATLYLQFFIPVPAILLGIFLIGKDMLRILENDSQISGSAHLGGAAVAALAWARVRRGRF</sequence>
<feature type="transmembrane region" description="Helical" evidence="7">
    <location>
        <begin position="138"/>
        <end position="156"/>
    </location>
</feature>
<name>A0ABM3KEI9_CUCME</name>
<comment type="similarity">
    <text evidence="2">Belongs to the peptidase S54 family.</text>
</comment>
<gene>
    <name evidence="10" type="primary">LOC103493123</name>
</gene>
<accession>A0ABM3KEI9</accession>
<evidence type="ECO:0000313" key="10">
    <source>
        <dbReference type="RefSeq" id="XP_050936199.1"/>
    </source>
</evidence>
<dbReference type="GeneID" id="103493123"/>
<dbReference type="PANTHER" id="PTHR43731:SF14">
    <property type="entry name" value="PRESENILIN-ASSOCIATED RHOMBOID-LIKE PROTEIN, MITOCHONDRIAL"/>
    <property type="match status" value="1"/>
</dbReference>
<keyword evidence="5 7" id="KW-1133">Transmembrane helix</keyword>
<dbReference type="InterPro" id="IPR022764">
    <property type="entry name" value="Peptidase_S54_rhomboid_dom"/>
</dbReference>
<evidence type="ECO:0000259" key="8">
    <source>
        <dbReference type="Pfam" id="PF01694"/>
    </source>
</evidence>
<feature type="transmembrane region" description="Helical" evidence="7">
    <location>
        <begin position="176"/>
        <end position="197"/>
    </location>
</feature>
<keyword evidence="4" id="KW-0378">Hydrolase</keyword>
<feature type="domain" description="Peptidase S54 rhomboid" evidence="8">
    <location>
        <begin position="166"/>
        <end position="288"/>
    </location>
</feature>
<dbReference type="SUPFAM" id="SSF144091">
    <property type="entry name" value="Rhomboid-like"/>
    <property type="match status" value="1"/>
</dbReference>
<dbReference type="Pfam" id="PF01694">
    <property type="entry name" value="Rhomboid"/>
    <property type="match status" value="1"/>
</dbReference>
<dbReference type="PANTHER" id="PTHR43731">
    <property type="entry name" value="RHOMBOID PROTEASE"/>
    <property type="match status" value="1"/>
</dbReference>
<evidence type="ECO:0000256" key="5">
    <source>
        <dbReference type="ARBA" id="ARBA00022989"/>
    </source>
</evidence>
<evidence type="ECO:0000256" key="3">
    <source>
        <dbReference type="ARBA" id="ARBA00022692"/>
    </source>
</evidence>
<evidence type="ECO:0000256" key="2">
    <source>
        <dbReference type="ARBA" id="ARBA00009045"/>
    </source>
</evidence>